<dbReference type="EMBL" id="JAVFWL010000004">
    <property type="protein sequence ID" value="KAK6751954.1"/>
    <property type="molecule type" value="Genomic_DNA"/>
</dbReference>
<dbReference type="CDD" id="cd12379">
    <property type="entry name" value="RRM2_I_PABPs"/>
    <property type="match status" value="1"/>
</dbReference>
<feature type="domain" description="PABC" evidence="7">
    <location>
        <begin position="665"/>
        <end position="744"/>
    </location>
</feature>
<dbReference type="SMART" id="SM00360">
    <property type="entry name" value="RRM"/>
    <property type="match status" value="4"/>
</dbReference>
<proteinExistence type="inferred from homology"/>
<keyword evidence="2" id="KW-0677">Repeat</keyword>
<evidence type="ECO:0000259" key="6">
    <source>
        <dbReference type="PROSITE" id="PS50102"/>
    </source>
</evidence>
<reference evidence="8 9" key="1">
    <citation type="submission" date="2023-08" db="EMBL/GenBank/DDBJ databases">
        <title>A Necator americanus chromosomal reference genome.</title>
        <authorList>
            <person name="Ilik V."/>
            <person name="Petrzelkova K.J."/>
            <person name="Pardy F."/>
            <person name="Fuh T."/>
            <person name="Niatou-Singa F.S."/>
            <person name="Gouil Q."/>
            <person name="Baker L."/>
            <person name="Ritchie M.E."/>
            <person name="Jex A.R."/>
            <person name="Gazzola D."/>
            <person name="Li H."/>
            <person name="Toshio Fujiwara R."/>
            <person name="Zhan B."/>
            <person name="Aroian R.V."/>
            <person name="Pafco B."/>
            <person name="Schwarz E.M."/>
        </authorList>
    </citation>
    <scope>NUCLEOTIDE SEQUENCE [LARGE SCALE GENOMIC DNA]</scope>
    <source>
        <strain evidence="8 9">Aroian</strain>
        <tissue evidence="8">Whole animal</tissue>
    </source>
</reference>
<evidence type="ECO:0000256" key="4">
    <source>
        <dbReference type="PROSITE-ProRule" id="PRU00176"/>
    </source>
</evidence>
<dbReference type="SUPFAM" id="SSF63570">
    <property type="entry name" value="PABC (PABP) domain"/>
    <property type="match status" value="1"/>
</dbReference>
<dbReference type="InterPro" id="IPR045305">
    <property type="entry name" value="RRM2_I_PABPs"/>
</dbReference>
<dbReference type="PANTHER" id="PTHR24012">
    <property type="entry name" value="RNA BINDING PROTEIN"/>
    <property type="match status" value="1"/>
</dbReference>
<feature type="domain" description="RRM" evidence="6">
    <location>
        <begin position="412"/>
        <end position="489"/>
    </location>
</feature>
<feature type="region of interest" description="Disordered" evidence="5">
    <location>
        <begin position="611"/>
        <end position="636"/>
    </location>
</feature>
<evidence type="ECO:0000256" key="1">
    <source>
        <dbReference type="ARBA" id="ARBA00008557"/>
    </source>
</evidence>
<dbReference type="CDD" id="cd12380">
    <property type="entry name" value="RRM3_I_PABPs"/>
    <property type="match status" value="1"/>
</dbReference>
<organism evidence="8 9">
    <name type="scientific">Necator americanus</name>
    <name type="common">Human hookworm</name>
    <dbReference type="NCBI Taxonomy" id="51031"/>
    <lineage>
        <taxon>Eukaryota</taxon>
        <taxon>Metazoa</taxon>
        <taxon>Ecdysozoa</taxon>
        <taxon>Nematoda</taxon>
        <taxon>Chromadorea</taxon>
        <taxon>Rhabditida</taxon>
        <taxon>Rhabditina</taxon>
        <taxon>Rhabditomorpha</taxon>
        <taxon>Strongyloidea</taxon>
        <taxon>Ancylostomatidae</taxon>
        <taxon>Bunostominae</taxon>
        <taxon>Necator</taxon>
    </lineage>
</organism>
<comment type="caution">
    <text evidence="8">The sequence shown here is derived from an EMBL/GenBank/DDBJ whole genome shotgun (WGS) entry which is preliminary data.</text>
</comment>
<dbReference type="InterPro" id="IPR002004">
    <property type="entry name" value="PABP_HYD_C"/>
</dbReference>
<dbReference type="Gene3D" id="1.10.1900.10">
    <property type="entry name" value="c-terminal domain of poly(a) binding protein"/>
    <property type="match status" value="1"/>
</dbReference>
<feature type="domain" description="RRM" evidence="6">
    <location>
        <begin position="214"/>
        <end position="291"/>
    </location>
</feature>
<name>A0ABR1DND2_NECAM</name>
<feature type="compositionally biased region" description="Low complexity" evidence="5">
    <location>
        <begin position="611"/>
        <end position="632"/>
    </location>
</feature>
<evidence type="ECO:0000313" key="9">
    <source>
        <dbReference type="Proteomes" id="UP001303046"/>
    </source>
</evidence>
<dbReference type="CDD" id="cd12381">
    <property type="entry name" value="RRM4_I_PABPs"/>
    <property type="match status" value="1"/>
</dbReference>
<gene>
    <name evidence="8" type="primary">Necator_chrIV.g16695</name>
    <name evidence="8" type="ORF">RB195_003398</name>
</gene>
<keyword evidence="3 4" id="KW-0694">RNA-binding</keyword>
<dbReference type="PROSITE" id="PS51309">
    <property type="entry name" value="PABC"/>
    <property type="match status" value="1"/>
</dbReference>
<dbReference type="InterPro" id="IPR006515">
    <property type="entry name" value="PABP_1234"/>
</dbReference>
<dbReference type="NCBIfam" id="TIGR01628">
    <property type="entry name" value="PABP-1234"/>
    <property type="match status" value="1"/>
</dbReference>
<dbReference type="InterPro" id="IPR012677">
    <property type="entry name" value="Nucleotide-bd_a/b_plait_sf"/>
</dbReference>
<dbReference type="CDD" id="cd12378">
    <property type="entry name" value="RRM1_I_PABPs"/>
    <property type="match status" value="1"/>
</dbReference>
<evidence type="ECO:0000259" key="7">
    <source>
        <dbReference type="PROSITE" id="PS51309"/>
    </source>
</evidence>
<evidence type="ECO:0000256" key="3">
    <source>
        <dbReference type="ARBA" id="ARBA00022884"/>
    </source>
</evidence>
<dbReference type="InterPro" id="IPR035979">
    <property type="entry name" value="RBD_domain_sf"/>
</dbReference>
<dbReference type="Pfam" id="PF00076">
    <property type="entry name" value="RRM_1"/>
    <property type="match status" value="4"/>
</dbReference>
<dbReference type="SUPFAM" id="SSF54928">
    <property type="entry name" value="RNA-binding domain, RBD"/>
    <property type="match status" value="2"/>
</dbReference>
<evidence type="ECO:0000256" key="2">
    <source>
        <dbReference type="ARBA" id="ARBA00022737"/>
    </source>
</evidence>
<evidence type="ECO:0008006" key="10">
    <source>
        <dbReference type="Google" id="ProtNLM"/>
    </source>
</evidence>
<protein>
    <recommendedName>
        <fullName evidence="10">PABP</fullName>
    </recommendedName>
</protein>
<dbReference type="InterPro" id="IPR034364">
    <property type="entry name" value="PABP_RRM1"/>
</dbReference>
<dbReference type="Proteomes" id="UP001303046">
    <property type="component" value="Unassembled WGS sequence"/>
</dbReference>
<feature type="domain" description="RRM" evidence="6">
    <location>
        <begin position="307"/>
        <end position="386"/>
    </location>
</feature>
<comment type="similarity">
    <text evidence="1">Belongs to the polyadenylate-binding protein type-1 family.</text>
</comment>
<dbReference type="SMART" id="SM00517">
    <property type="entry name" value="PolyA"/>
    <property type="match status" value="1"/>
</dbReference>
<dbReference type="PROSITE" id="PS50102">
    <property type="entry name" value="RRM"/>
    <property type="match status" value="4"/>
</dbReference>
<evidence type="ECO:0000313" key="8">
    <source>
        <dbReference type="EMBL" id="KAK6751954.1"/>
    </source>
</evidence>
<dbReference type="Pfam" id="PF00658">
    <property type="entry name" value="MLLE"/>
    <property type="match status" value="1"/>
</dbReference>
<evidence type="ECO:0000256" key="5">
    <source>
        <dbReference type="SAM" id="MobiDB-lite"/>
    </source>
</evidence>
<dbReference type="Gene3D" id="3.30.70.330">
    <property type="match status" value="4"/>
</dbReference>
<dbReference type="InterPro" id="IPR036053">
    <property type="entry name" value="PABP-dom"/>
</dbReference>
<dbReference type="InterPro" id="IPR000504">
    <property type="entry name" value="RRM_dom"/>
</dbReference>
<feature type="domain" description="RRM" evidence="6">
    <location>
        <begin position="126"/>
        <end position="204"/>
    </location>
</feature>
<sequence>MFANKSEQVRSMSSMRTLGDQLRISGRRQNYADRNEFDYCDNYNQNGCKTCRYSSDPVYISVHLKDQHSTFIHITGLGAEWSINLLVFMEESTLPSSSPIPTNVGSDNMAASVTNANTGTPSYSMASLYVGDLHPDVTESMLFEKFSTAGSVLSIRVCRDNASRLSLGYAYVNFQQPTDAERALDTMNFDILHGRPMRIMWSQRDPAVRRSGTGNIFIKNLDKVIDNKSIYDTFSLFGNILSCKVAVDEEGNSKGYGFVHFETEEAAQSAINKVNGMLLAGKKVFVGKFQPRSQRMREMGESTKKFTNVFIKNFGDALDKEALQKLFEPFGNITSCAVMTDAEGKSKGFGFVAYEQPEMAEKAVAEMNDYVIEGTDHKLVVCRAQKKSERSAELKRKYDLQKVERMQRYQGVNLYVKNLDDTVDDEALRKHFESYGKITSCKVMTDENGRSKGFGFVCFEKPDEATNAVTEMNSKMVCSKPLYVALAQRKEDRRAQLASQYMQRLASMRLSNNVPGTMYTPSQGGYFVSSTLQNQRGFAPAAMAGTAMRSSARNWQSNFGGQNPYIVPGGPVFQGRGRAGGTASDMRAQQFTQNAVQGGNRLAGQRVVPGGVAGQAQGAGQRQHPGQRPQAAGGKQNAAPLFQQYPQSQQQRPAPIAQGIVVGGQEPLTSHMLAQAAPQEQKQLLGERIYALIDRLYPGHKDAGKITGMMLEIDNSELIMMLQDMDLFKSKVEEASSVLQKTSSYLRSASKYAVHNNLPLCLASAWSSKAKNETGIADRPSNPACCVVCGLDLRNKRCFDVMIATDNGIKNLRGICCGCRQLYNCGEIPSCSDVATKSESVTDTSSIFEKTFDEDSICAASTPLRKSKGLPLISPRITSLQKQTNRSRKRRGSALERLLKEEDSETDRSLSGFLNMVAKY</sequence>
<accession>A0ABR1DND2</accession>
<keyword evidence="9" id="KW-1185">Reference proteome</keyword>